<evidence type="ECO:0000313" key="3">
    <source>
        <dbReference type="Proteomes" id="UP000437748"/>
    </source>
</evidence>
<evidence type="ECO:0008006" key="4">
    <source>
        <dbReference type="Google" id="ProtNLM"/>
    </source>
</evidence>
<keyword evidence="3" id="KW-1185">Reference proteome</keyword>
<keyword evidence="1" id="KW-0472">Membrane</keyword>
<dbReference type="OrthoDB" id="5289029at2"/>
<protein>
    <recommendedName>
        <fullName evidence="4">LapB rubredoxin metal binding domain-containing protein</fullName>
    </recommendedName>
</protein>
<sequence length="434" mass="49893">MARQITSTGNDGLPMWDTFEASFFVGAGLSVGIVLGILFPSLWRTFRRRFRKSSHYAPNDKKLENNLSVNLQILTENQESILLNNEEHELGTFKHDKNSFIILAEAFVLARNYFQIGNARESIRIYIDILTNENVSKQETHRALFELSQVYASIGLQVRAFDTAIELFRRVPKNSEVLEHILKVCSTGYFPEKLYTALSIYKGFLDTKLKLNIAHSLCKIGEMQFRENEKLEKAIELARMALRWERNSARAMMLLWQVTSYELWQKISHDPKMMWTALASDLEALIEIYKNTNISPAAGANYLSIIISKMSNEKEAIESYAIVQNEFKRVLNKDKIDLNTQKYLWASIFHAALLIQNSPELKKSRFLGDVLAILGESQSYFDFVFRQDEAARIGYSSHKCGKCGSFFSSFAWKCLHCNAEETLKLIIMPNFEHS</sequence>
<dbReference type="InterPro" id="IPR011990">
    <property type="entry name" value="TPR-like_helical_dom_sf"/>
</dbReference>
<comment type="caution">
    <text evidence="2">The sequence shown here is derived from an EMBL/GenBank/DDBJ whole genome shotgun (WGS) entry which is preliminary data.</text>
</comment>
<keyword evidence="1" id="KW-1133">Transmembrane helix</keyword>
<reference evidence="2 3" key="1">
    <citation type="submission" date="2019-10" db="EMBL/GenBank/DDBJ databases">
        <title>New species of Slilvanegrellaceae.</title>
        <authorList>
            <person name="Pitt A."/>
            <person name="Hahn M.W."/>
        </authorList>
    </citation>
    <scope>NUCLEOTIDE SEQUENCE [LARGE SCALE GENOMIC DNA]</scope>
    <source>
        <strain evidence="2 3">SP-Ram-0.45-NSY-1</strain>
    </source>
</reference>
<dbReference type="Proteomes" id="UP000437748">
    <property type="component" value="Unassembled WGS sequence"/>
</dbReference>
<gene>
    <name evidence="2" type="ORF">GCL60_10700</name>
</gene>
<feature type="transmembrane region" description="Helical" evidence="1">
    <location>
        <begin position="21"/>
        <end position="43"/>
    </location>
</feature>
<keyword evidence="1" id="KW-0812">Transmembrane</keyword>
<dbReference type="EMBL" id="WFLM01000004">
    <property type="protein sequence ID" value="KAB8037635.1"/>
    <property type="molecule type" value="Genomic_DNA"/>
</dbReference>
<dbReference type="RefSeq" id="WP_153420710.1">
    <property type="nucleotide sequence ID" value="NZ_WFLM01000004.1"/>
</dbReference>
<accession>A0A6N6VUY4</accession>
<dbReference type="AlphaFoldDB" id="A0A6N6VUY4"/>
<dbReference type="Gene3D" id="1.25.40.10">
    <property type="entry name" value="Tetratricopeptide repeat domain"/>
    <property type="match status" value="1"/>
</dbReference>
<proteinExistence type="predicted"/>
<name>A0A6N6VUY4_9BACT</name>
<evidence type="ECO:0000313" key="2">
    <source>
        <dbReference type="EMBL" id="KAB8037635.1"/>
    </source>
</evidence>
<evidence type="ECO:0000256" key="1">
    <source>
        <dbReference type="SAM" id="Phobius"/>
    </source>
</evidence>
<organism evidence="2 3">
    <name type="scientific">Silvanigrella paludirubra</name>
    <dbReference type="NCBI Taxonomy" id="2499159"/>
    <lineage>
        <taxon>Bacteria</taxon>
        <taxon>Pseudomonadati</taxon>
        <taxon>Bdellovibrionota</taxon>
        <taxon>Oligoflexia</taxon>
        <taxon>Silvanigrellales</taxon>
        <taxon>Silvanigrellaceae</taxon>
        <taxon>Silvanigrella</taxon>
    </lineage>
</organism>